<dbReference type="SUPFAM" id="SSF57850">
    <property type="entry name" value="RING/U-box"/>
    <property type="match status" value="3"/>
</dbReference>
<dbReference type="InterPro" id="IPR002867">
    <property type="entry name" value="IBR_dom"/>
</dbReference>
<comment type="similarity">
    <text evidence="3">Belongs to the RBR family. Ariadne subfamily.</text>
</comment>
<evidence type="ECO:0000256" key="14">
    <source>
        <dbReference type="SAM" id="MobiDB-lite"/>
    </source>
</evidence>
<dbReference type="CDD" id="cd20360">
    <property type="entry name" value="Rcat_RBR_TRIAD1"/>
    <property type="match status" value="1"/>
</dbReference>
<evidence type="ECO:0000256" key="13">
    <source>
        <dbReference type="SAM" id="Coils"/>
    </source>
</evidence>
<dbReference type="InterPro" id="IPR045840">
    <property type="entry name" value="Ariadne"/>
</dbReference>
<keyword evidence="6" id="KW-0479">Metal-binding</keyword>
<proteinExistence type="inferred from homology"/>
<evidence type="ECO:0000256" key="11">
    <source>
        <dbReference type="ARBA" id="ARBA00023242"/>
    </source>
</evidence>
<evidence type="ECO:0000259" key="15">
    <source>
        <dbReference type="PROSITE" id="PS50089"/>
    </source>
</evidence>
<evidence type="ECO:0000313" key="17">
    <source>
        <dbReference type="EMBL" id="RUS73736.1"/>
    </source>
</evidence>
<evidence type="ECO:0000256" key="5">
    <source>
        <dbReference type="ARBA" id="ARBA00022679"/>
    </source>
</evidence>
<feature type="compositionally biased region" description="Polar residues" evidence="14">
    <location>
        <begin position="1"/>
        <end position="23"/>
    </location>
</feature>
<evidence type="ECO:0000256" key="3">
    <source>
        <dbReference type="ARBA" id="ARBA00005884"/>
    </source>
</evidence>
<evidence type="ECO:0000256" key="9">
    <source>
        <dbReference type="ARBA" id="ARBA00022786"/>
    </source>
</evidence>
<keyword evidence="9" id="KW-0833">Ubl conjugation pathway</keyword>
<comment type="catalytic activity">
    <reaction evidence="1">
        <text>[E2 ubiquitin-conjugating enzyme]-S-ubiquitinyl-L-cysteine + [acceptor protein]-L-lysine = [E2 ubiquitin-conjugating enzyme]-L-cysteine + [acceptor protein]-N(6)-ubiquitinyl-L-lysine.</text>
        <dbReference type="EC" id="2.3.2.31"/>
    </reaction>
</comment>
<dbReference type="OrthoDB" id="10009520at2759"/>
<evidence type="ECO:0000256" key="6">
    <source>
        <dbReference type="ARBA" id="ARBA00022723"/>
    </source>
</evidence>
<dbReference type="InterPro" id="IPR001841">
    <property type="entry name" value="Znf_RING"/>
</dbReference>
<evidence type="ECO:0000256" key="4">
    <source>
        <dbReference type="ARBA" id="ARBA00012251"/>
    </source>
</evidence>
<dbReference type="CDD" id="cd16773">
    <property type="entry name" value="RING-HC_RBR_TRIAD1"/>
    <property type="match status" value="1"/>
</dbReference>
<dbReference type="Gene3D" id="1.20.120.1750">
    <property type="match status" value="1"/>
</dbReference>
<evidence type="ECO:0000256" key="1">
    <source>
        <dbReference type="ARBA" id="ARBA00001798"/>
    </source>
</evidence>
<feature type="region of interest" description="Disordered" evidence="14">
    <location>
        <begin position="1"/>
        <end position="43"/>
    </location>
</feature>
<reference evidence="17 18" key="1">
    <citation type="submission" date="2019-01" db="EMBL/GenBank/DDBJ databases">
        <title>A draft genome assembly of the solar-powered sea slug Elysia chlorotica.</title>
        <authorList>
            <person name="Cai H."/>
            <person name="Li Q."/>
            <person name="Fang X."/>
            <person name="Li J."/>
            <person name="Curtis N.E."/>
            <person name="Altenburger A."/>
            <person name="Shibata T."/>
            <person name="Feng M."/>
            <person name="Maeda T."/>
            <person name="Schwartz J.A."/>
            <person name="Shigenobu S."/>
            <person name="Lundholm N."/>
            <person name="Nishiyama T."/>
            <person name="Yang H."/>
            <person name="Hasebe M."/>
            <person name="Li S."/>
            <person name="Pierce S.K."/>
            <person name="Wang J."/>
        </authorList>
    </citation>
    <scope>NUCLEOTIDE SEQUENCE [LARGE SCALE GENOMIC DNA]</scope>
    <source>
        <strain evidence="17">EC2010</strain>
        <tissue evidence="17">Whole organism of an adult</tissue>
    </source>
</reference>
<dbReference type="InterPro" id="IPR047556">
    <property type="entry name" value="Rcat_RBR_TRIAD1"/>
</dbReference>
<dbReference type="FunFam" id="3.30.40.10:FF:000019">
    <property type="entry name" value="RBR-type E3 ubiquitin transferase"/>
    <property type="match status" value="1"/>
</dbReference>
<dbReference type="STRING" id="188477.A0A3S1B2X5"/>
<dbReference type="CDD" id="cd20344">
    <property type="entry name" value="BRcat_RBR_TRIAD1"/>
    <property type="match status" value="1"/>
</dbReference>
<dbReference type="Pfam" id="PF19422">
    <property type="entry name" value="Ariadne"/>
    <property type="match status" value="1"/>
</dbReference>
<dbReference type="InterPro" id="IPR047555">
    <property type="entry name" value="BRcat_RBR_TRIAD1"/>
</dbReference>
<dbReference type="InterPro" id="IPR044066">
    <property type="entry name" value="TRIAD_supradom"/>
</dbReference>
<evidence type="ECO:0000259" key="16">
    <source>
        <dbReference type="PROSITE" id="PS51873"/>
    </source>
</evidence>
<dbReference type="AlphaFoldDB" id="A0A3S1B2X5"/>
<dbReference type="EC" id="2.3.2.31" evidence="4"/>
<dbReference type="GO" id="GO:0008270">
    <property type="term" value="F:zinc ion binding"/>
    <property type="evidence" value="ECO:0007669"/>
    <property type="project" value="UniProtKB-KW"/>
</dbReference>
<accession>A0A3S1B2X5</accession>
<feature type="compositionally biased region" description="Acidic residues" evidence="14">
    <location>
        <begin position="24"/>
        <end position="43"/>
    </location>
</feature>
<dbReference type="Gene3D" id="3.30.40.10">
    <property type="entry name" value="Zinc/RING finger domain, C3HC4 (zinc finger)"/>
    <property type="match status" value="1"/>
</dbReference>
<protein>
    <recommendedName>
        <fullName evidence="4">RBR-type E3 ubiquitin transferase</fullName>
        <ecNumber evidence="4">2.3.2.31</ecNumber>
    </recommendedName>
</protein>
<dbReference type="Proteomes" id="UP000271974">
    <property type="component" value="Unassembled WGS sequence"/>
</dbReference>
<dbReference type="EMBL" id="RQTK01000905">
    <property type="protein sequence ID" value="RUS73736.1"/>
    <property type="molecule type" value="Genomic_DNA"/>
</dbReference>
<dbReference type="Pfam" id="PF01485">
    <property type="entry name" value="IBR"/>
    <property type="match status" value="1"/>
</dbReference>
<feature type="coiled-coil region" evidence="13">
    <location>
        <begin position="443"/>
        <end position="485"/>
    </location>
</feature>
<dbReference type="Pfam" id="PF22191">
    <property type="entry name" value="IBR_1"/>
    <property type="match status" value="1"/>
</dbReference>
<evidence type="ECO:0000313" key="18">
    <source>
        <dbReference type="Proteomes" id="UP000271974"/>
    </source>
</evidence>
<dbReference type="PROSITE" id="PS51873">
    <property type="entry name" value="TRIAD"/>
    <property type="match status" value="1"/>
</dbReference>
<organism evidence="17 18">
    <name type="scientific">Elysia chlorotica</name>
    <name type="common">Eastern emerald elysia</name>
    <name type="synonym">Sea slug</name>
    <dbReference type="NCBI Taxonomy" id="188477"/>
    <lineage>
        <taxon>Eukaryota</taxon>
        <taxon>Metazoa</taxon>
        <taxon>Spiralia</taxon>
        <taxon>Lophotrochozoa</taxon>
        <taxon>Mollusca</taxon>
        <taxon>Gastropoda</taxon>
        <taxon>Heterobranchia</taxon>
        <taxon>Euthyneura</taxon>
        <taxon>Panpulmonata</taxon>
        <taxon>Sacoglossa</taxon>
        <taxon>Placobranchoidea</taxon>
        <taxon>Plakobranchidae</taxon>
        <taxon>Elysia</taxon>
    </lineage>
</organism>
<keyword evidence="7" id="KW-0677">Repeat</keyword>
<evidence type="ECO:0000256" key="2">
    <source>
        <dbReference type="ARBA" id="ARBA00004123"/>
    </source>
</evidence>
<name>A0A3S1B2X5_ELYCH</name>
<comment type="subcellular location">
    <subcellularLocation>
        <location evidence="2">Nucleus</location>
    </subcellularLocation>
</comment>
<gene>
    <name evidence="17" type="ORF">EGW08_018497</name>
</gene>
<comment type="caution">
    <text evidence="17">The sequence shown here is derived from an EMBL/GenBank/DDBJ whole genome shotgun (WGS) entry which is preliminary data.</text>
</comment>
<feature type="domain" description="RING-type" evidence="15">
    <location>
        <begin position="135"/>
        <end position="179"/>
    </location>
</feature>
<dbReference type="PROSITE" id="PS50089">
    <property type="entry name" value="ZF_RING_2"/>
    <property type="match status" value="1"/>
</dbReference>
<keyword evidence="10" id="KW-0862">Zinc</keyword>
<dbReference type="GO" id="GO:0016567">
    <property type="term" value="P:protein ubiquitination"/>
    <property type="evidence" value="ECO:0007669"/>
    <property type="project" value="InterPro"/>
</dbReference>
<keyword evidence="13" id="KW-0175">Coiled coil</keyword>
<keyword evidence="11" id="KW-0539">Nucleus</keyword>
<evidence type="ECO:0000256" key="12">
    <source>
        <dbReference type="PROSITE-ProRule" id="PRU00175"/>
    </source>
</evidence>
<dbReference type="FunFam" id="1.20.120.1750:FF:000004">
    <property type="entry name" value="RBR-type E3 ubiquitin transferase"/>
    <property type="match status" value="1"/>
</dbReference>
<dbReference type="InterPro" id="IPR013083">
    <property type="entry name" value="Znf_RING/FYVE/PHD"/>
</dbReference>
<keyword evidence="8 12" id="KW-0863">Zinc-finger</keyword>
<feature type="domain" description="RING-type" evidence="16">
    <location>
        <begin position="131"/>
        <end position="340"/>
    </location>
</feature>
<dbReference type="PANTHER" id="PTHR11685">
    <property type="entry name" value="RBR FAMILY RING FINGER AND IBR DOMAIN-CONTAINING"/>
    <property type="match status" value="1"/>
</dbReference>
<dbReference type="GO" id="GO:0061630">
    <property type="term" value="F:ubiquitin protein ligase activity"/>
    <property type="evidence" value="ECO:0007669"/>
    <property type="project" value="UniProtKB-EC"/>
</dbReference>
<evidence type="ECO:0000256" key="7">
    <source>
        <dbReference type="ARBA" id="ARBA00022737"/>
    </source>
</evidence>
<dbReference type="InterPro" id="IPR031127">
    <property type="entry name" value="E3_UB_ligase_RBR"/>
</dbReference>
<dbReference type="GO" id="GO:0005634">
    <property type="term" value="C:nucleus"/>
    <property type="evidence" value="ECO:0007669"/>
    <property type="project" value="UniProtKB-SubCell"/>
</dbReference>
<keyword evidence="5" id="KW-0808">Transferase</keyword>
<evidence type="ECO:0000256" key="8">
    <source>
        <dbReference type="ARBA" id="ARBA00022771"/>
    </source>
</evidence>
<sequence>MSSDINRQMSHVSEASSMGSDGNSSEDLEEDNDYYMDNTDDLDLDCPSKADDPEYFEYEPLQLIDAEGMLNEEIETLCTRLKVNPSTAKMLLFGHNWSKEEIIENYQRDPLGFLIESHLASRRKHDKLVGPRPTCSVCCRDLSQDSFLSVACGHMFCRECWDMHFQTQIQDGVTTGIECMAKECSILVPEDFVCEILTNPKLRDKYSKFSFNDLIKSHPRLRFCPGIDCSVIVKAKECKAKKVECQACGAIFCFKCGLNYHAPTECAVVKKWLTKCEDDSETANYISAHTKDCPRCHVCIEKNGGCNHMQCPSCKCDFCWMCLGDWNNHGSEYYECSRYKENPNIAHESMHVQAREALKKYLFYYGRWENHAKSLQLEELTTEKIQTRTQKKVMNNEGTWIDWQYLMQAAALLKKCRYTLQYTYPYAYYMEKGSRKELFEYQQSQLESEVENLSWKVERAEIVDRGELENQMDIAEKRRQTLLKDFLEV</sequence>
<dbReference type="SMART" id="SM00647">
    <property type="entry name" value="IBR"/>
    <property type="match status" value="2"/>
</dbReference>
<keyword evidence="18" id="KW-1185">Reference proteome</keyword>
<dbReference type="Pfam" id="PF26000">
    <property type="entry name" value="UBA_ARIH2_N"/>
    <property type="match status" value="1"/>
</dbReference>
<evidence type="ECO:0000256" key="10">
    <source>
        <dbReference type="ARBA" id="ARBA00022833"/>
    </source>
</evidence>